<reference evidence="4 5" key="1">
    <citation type="submission" date="2016-08" db="EMBL/GenBank/DDBJ databases">
        <title>Genome sequencing of Paenibacillus sp. TI45-13ar, isolated from Korean traditional nuruk.</title>
        <authorList>
            <person name="Kim S.-J."/>
        </authorList>
    </citation>
    <scope>NUCLEOTIDE SEQUENCE [LARGE SCALE GENOMIC DNA]</scope>
    <source>
        <strain evidence="4 5">TI45-13ar</strain>
    </source>
</reference>
<dbReference type="PANTHER" id="PTHR43708">
    <property type="entry name" value="CONSERVED EXPRESSED OXIDOREDUCTASE (EUROFUNG)"/>
    <property type="match status" value="1"/>
</dbReference>
<comment type="caution">
    <text evidence="4">The sequence shown here is derived from an EMBL/GenBank/DDBJ whole genome shotgun (WGS) entry which is preliminary data.</text>
</comment>
<proteinExistence type="inferred from homology"/>
<evidence type="ECO:0000259" key="3">
    <source>
        <dbReference type="Pfam" id="PF01408"/>
    </source>
</evidence>
<dbReference type="SUPFAM" id="SSF51735">
    <property type="entry name" value="NAD(P)-binding Rossmann-fold domains"/>
    <property type="match status" value="1"/>
</dbReference>
<dbReference type="STRING" id="1886670.PTI45_04627"/>
<evidence type="ECO:0000313" key="5">
    <source>
        <dbReference type="Proteomes" id="UP000094578"/>
    </source>
</evidence>
<dbReference type="GO" id="GO:0016491">
    <property type="term" value="F:oxidoreductase activity"/>
    <property type="evidence" value="ECO:0007669"/>
    <property type="project" value="UniProtKB-KW"/>
</dbReference>
<sequence>MSIGIGIIGLGWISQKIYLPYFLNNEAVNKIVIYDIDLNKTKNTPIPSSVLIVNTLEALLSLSDIDAVFIATPNFLHCEHIIKALQADKIVFCDKPICINKEQVKSLEDINCLYPDRLFPLLPNRFRQDIQYIKSVLENDDIGNVYKIKAHWIRDSGIPGSSWFLDSKKAGGGY</sequence>
<dbReference type="Pfam" id="PF01408">
    <property type="entry name" value="GFO_IDH_MocA"/>
    <property type="match status" value="1"/>
</dbReference>
<keyword evidence="2" id="KW-0560">Oxidoreductase</keyword>
<dbReference type="AlphaFoldDB" id="A0A1E3KXK2"/>
<dbReference type="RefSeq" id="WP_069329925.1">
    <property type="nucleotide sequence ID" value="NZ_MDER01000100.1"/>
</dbReference>
<name>A0A1E3KXK2_9BACL</name>
<dbReference type="InterPro" id="IPR000683">
    <property type="entry name" value="Gfo/Idh/MocA-like_OxRdtase_N"/>
</dbReference>
<keyword evidence="5" id="KW-1185">Reference proteome</keyword>
<dbReference type="Proteomes" id="UP000094578">
    <property type="component" value="Unassembled WGS sequence"/>
</dbReference>
<comment type="similarity">
    <text evidence="1">Belongs to the Gfo/Idh/MocA family.</text>
</comment>
<organism evidence="4 5">
    <name type="scientific">Paenibacillus nuruki</name>
    <dbReference type="NCBI Taxonomy" id="1886670"/>
    <lineage>
        <taxon>Bacteria</taxon>
        <taxon>Bacillati</taxon>
        <taxon>Bacillota</taxon>
        <taxon>Bacilli</taxon>
        <taxon>Bacillales</taxon>
        <taxon>Paenibacillaceae</taxon>
        <taxon>Paenibacillus</taxon>
    </lineage>
</organism>
<dbReference type="InterPro" id="IPR036291">
    <property type="entry name" value="NAD(P)-bd_dom_sf"/>
</dbReference>
<evidence type="ECO:0000256" key="2">
    <source>
        <dbReference type="ARBA" id="ARBA00023002"/>
    </source>
</evidence>
<dbReference type="EMBL" id="MDER01000100">
    <property type="protein sequence ID" value="ODP26041.1"/>
    <property type="molecule type" value="Genomic_DNA"/>
</dbReference>
<protein>
    <submittedName>
        <fullName evidence="4">Inositol 2-dehydrogenase</fullName>
    </submittedName>
</protein>
<feature type="domain" description="Gfo/Idh/MocA-like oxidoreductase N-terminal" evidence="3">
    <location>
        <begin position="4"/>
        <end position="107"/>
    </location>
</feature>
<accession>A0A1E3KXK2</accession>
<dbReference type="PANTHER" id="PTHR43708:SF5">
    <property type="entry name" value="CONSERVED EXPRESSED OXIDOREDUCTASE (EUROFUNG)-RELATED"/>
    <property type="match status" value="1"/>
</dbReference>
<gene>
    <name evidence="4" type="ORF">PTI45_04627</name>
</gene>
<dbReference type="Gene3D" id="3.40.50.720">
    <property type="entry name" value="NAD(P)-binding Rossmann-like Domain"/>
    <property type="match status" value="1"/>
</dbReference>
<evidence type="ECO:0000256" key="1">
    <source>
        <dbReference type="ARBA" id="ARBA00010928"/>
    </source>
</evidence>
<dbReference type="Gene3D" id="3.30.360.10">
    <property type="entry name" value="Dihydrodipicolinate Reductase, domain 2"/>
    <property type="match status" value="1"/>
</dbReference>
<evidence type="ECO:0000313" key="4">
    <source>
        <dbReference type="EMBL" id="ODP26041.1"/>
    </source>
</evidence>
<dbReference type="GO" id="GO:0000166">
    <property type="term" value="F:nucleotide binding"/>
    <property type="evidence" value="ECO:0007669"/>
    <property type="project" value="InterPro"/>
</dbReference>
<dbReference type="InterPro" id="IPR051317">
    <property type="entry name" value="Gfo/Idh/MocA_oxidoreduct"/>
</dbReference>